<gene>
    <name evidence="2" type="ORF">CAEBREN_08306</name>
</gene>
<dbReference type="InParanoid" id="G0N6X5"/>
<accession>G0N6X5</accession>
<dbReference type="OrthoDB" id="5842403at2759"/>
<dbReference type="Proteomes" id="UP000008068">
    <property type="component" value="Unassembled WGS sequence"/>
</dbReference>
<dbReference type="PROSITE" id="PS50181">
    <property type="entry name" value="FBOX"/>
    <property type="match status" value="1"/>
</dbReference>
<sequence length="259" mass="30731">MNSIPFLRLPFLVIQEVFSMMSLFDIIRLARASKRTKRIVKTVINTIKEYHIEVYIADDYGIGFKNGTSGRYYVYTSKRGHEYSTVGKFIDHEFSISFFKRKFTYHKLDAFKKIFNFCQDLFGDIPSLPLDMNNDDNKLIIDYLKTKQENFDSCEVYINKQKNDEINYFFENIKVAKNLGIYYDIPENFEMNLPENVEKLFVYDSKFLQLEQLLALKSKQIVLNSTNFFFFQKTYIYSNDCSLDIPLKLCSSFYAYFNS</sequence>
<dbReference type="PANTHER" id="PTHR21503">
    <property type="entry name" value="F-BOX-CONTAINING HYPOTHETICAL PROTEIN C.ELEGANS"/>
    <property type="match status" value="1"/>
</dbReference>
<evidence type="ECO:0000259" key="1">
    <source>
        <dbReference type="PROSITE" id="PS50181"/>
    </source>
</evidence>
<evidence type="ECO:0000313" key="3">
    <source>
        <dbReference type="Proteomes" id="UP000008068"/>
    </source>
</evidence>
<name>G0N6X5_CAEBE</name>
<reference evidence="3" key="1">
    <citation type="submission" date="2011-07" db="EMBL/GenBank/DDBJ databases">
        <authorList>
            <consortium name="Caenorhabditis brenneri Sequencing and Analysis Consortium"/>
            <person name="Wilson R.K."/>
        </authorList>
    </citation>
    <scope>NUCLEOTIDE SEQUENCE [LARGE SCALE GENOMIC DNA]</scope>
    <source>
        <strain evidence="3">PB2801</strain>
    </source>
</reference>
<proteinExistence type="predicted"/>
<dbReference type="PANTHER" id="PTHR21503:SF8">
    <property type="entry name" value="F-BOX ASSOCIATED DOMAIN-CONTAINING PROTEIN-RELATED"/>
    <property type="match status" value="1"/>
</dbReference>
<evidence type="ECO:0000313" key="2">
    <source>
        <dbReference type="EMBL" id="EGT53967.1"/>
    </source>
</evidence>
<dbReference type="HOGENOM" id="CLU_1074525_0_0_1"/>
<keyword evidence="3" id="KW-1185">Reference proteome</keyword>
<dbReference type="CDD" id="cd09917">
    <property type="entry name" value="F-box_SF"/>
    <property type="match status" value="1"/>
</dbReference>
<feature type="domain" description="F-box" evidence="1">
    <location>
        <begin position="3"/>
        <end position="50"/>
    </location>
</feature>
<dbReference type="InterPro" id="IPR001810">
    <property type="entry name" value="F-box_dom"/>
</dbReference>
<organism evidence="3">
    <name type="scientific">Caenorhabditis brenneri</name>
    <name type="common">Nematode worm</name>
    <dbReference type="NCBI Taxonomy" id="135651"/>
    <lineage>
        <taxon>Eukaryota</taxon>
        <taxon>Metazoa</taxon>
        <taxon>Ecdysozoa</taxon>
        <taxon>Nematoda</taxon>
        <taxon>Chromadorea</taxon>
        <taxon>Rhabditida</taxon>
        <taxon>Rhabditina</taxon>
        <taxon>Rhabditomorpha</taxon>
        <taxon>Rhabditoidea</taxon>
        <taxon>Rhabditidae</taxon>
        <taxon>Peloderinae</taxon>
        <taxon>Caenorhabditis</taxon>
    </lineage>
</organism>
<dbReference type="EMBL" id="GL379845">
    <property type="protein sequence ID" value="EGT53967.1"/>
    <property type="molecule type" value="Genomic_DNA"/>
</dbReference>
<protein>
    <recommendedName>
        <fullName evidence="1">F-box domain-containing protein</fullName>
    </recommendedName>
</protein>
<dbReference type="Pfam" id="PF00646">
    <property type="entry name" value="F-box"/>
    <property type="match status" value="1"/>
</dbReference>
<dbReference type="AlphaFoldDB" id="G0N6X5"/>
<dbReference type="OMA" id="NTIKEYH"/>